<evidence type="ECO:0000259" key="11">
    <source>
        <dbReference type="PROSITE" id="PS01124"/>
    </source>
</evidence>
<evidence type="ECO:0000256" key="3">
    <source>
        <dbReference type="ARBA" id="ARBA00022490"/>
    </source>
</evidence>
<dbReference type="InterPro" id="IPR051552">
    <property type="entry name" value="HptR"/>
</dbReference>
<dbReference type="GO" id="GO:0043565">
    <property type="term" value="F:sequence-specific DNA binding"/>
    <property type="evidence" value="ECO:0007669"/>
    <property type="project" value="InterPro"/>
</dbReference>
<dbReference type="InterPro" id="IPR011006">
    <property type="entry name" value="CheY-like_superfamily"/>
</dbReference>
<evidence type="ECO:0000256" key="1">
    <source>
        <dbReference type="ARBA" id="ARBA00004496"/>
    </source>
</evidence>
<evidence type="ECO:0000256" key="4">
    <source>
        <dbReference type="ARBA" id="ARBA00022553"/>
    </source>
</evidence>
<evidence type="ECO:0000313" key="13">
    <source>
        <dbReference type="EMBL" id="PWJ73116.1"/>
    </source>
</evidence>
<evidence type="ECO:0000256" key="8">
    <source>
        <dbReference type="ARBA" id="ARBA00023163"/>
    </source>
</evidence>
<dbReference type="Proteomes" id="UP000245412">
    <property type="component" value="Unassembled WGS sequence"/>
</dbReference>
<dbReference type="Pfam" id="PF17853">
    <property type="entry name" value="GGDEF_2"/>
    <property type="match status" value="1"/>
</dbReference>
<dbReference type="RefSeq" id="WP_109747978.1">
    <property type="nucleotide sequence ID" value="NZ_JANKBI010000014.1"/>
</dbReference>
<dbReference type="GO" id="GO:0000160">
    <property type="term" value="P:phosphorelay signal transduction system"/>
    <property type="evidence" value="ECO:0007669"/>
    <property type="project" value="UniProtKB-KW"/>
</dbReference>
<comment type="function">
    <text evidence="9">May play the central regulatory role in sporulation. It may be an element of the effector pathway responsible for the activation of sporulation genes in response to nutritional stress. Spo0A may act in concert with spo0H (a sigma factor) to control the expression of some genes that are critical to the sporulation process.</text>
</comment>
<comment type="subcellular location">
    <subcellularLocation>
        <location evidence="1">Cytoplasm</location>
    </subcellularLocation>
</comment>
<keyword evidence="6" id="KW-0805">Transcription regulation</keyword>
<dbReference type="CDD" id="cd17536">
    <property type="entry name" value="REC_YesN-like"/>
    <property type="match status" value="1"/>
</dbReference>
<dbReference type="SUPFAM" id="SSF52172">
    <property type="entry name" value="CheY-like"/>
    <property type="match status" value="1"/>
</dbReference>
<dbReference type="InterPro" id="IPR041522">
    <property type="entry name" value="CdaR_GGDEF"/>
</dbReference>
<dbReference type="PANTHER" id="PTHR42713:SF3">
    <property type="entry name" value="TRANSCRIPTIONAL REGULATORY PROTEIN HPTR"/>
    <property type="match status" value="1"/>
</dbReference>
<keyword evidence="4 10" id="KW-0597">Phosphoprotein</keyword>
<keyword evidence="14" id="KW-1185">Reference proteome</keyword>
<evidence type="ECO:0000256" key="6">
    <source>
        <dbReference type="ARBA" id="ARBA00023015"/>
    </source>
</evidence>
<dbReference type="Gene3D" id="1.10.10.60">
    <property type="entry name" value="Homeodomain-like"/>
    <property type="match status" value="2"/>
</dbReference>
<dbReference type="PRINTS" id="PR00032">
    <property type="entry name" value="HTHARAC"/>
</dbReference>
<dbReference type="PANTHER" id="PTHR42713">
    <property type="entry name" value="HISTIDINE KINASE-RELATED"/>
    <property type="match status" value="1"/>
</dbReference>
<dbReference type="AlphaFoldDB" id="A0AB73T040"/>
<dbReference type="PROSITE" id="PS50110">
    <property type="entry name" value="RESPONSE_REGULATORY"/>
    <property type="match status" value="1"/>
</dbReference>
<evidence type="ECO:0000313" key="14">
    <source>
        <dbReference type="Proteomes" id="UP000245412"/>
    </source>
</evidence>
<dbReference type="PROSITE" id="PS01124">
    <property type="entry name" value="HTH_ARAC_FAMILY_2"/>
    <property type="match status" value="1"/>
</dbReference>
<dbReference type="EMBL" id="QGGY01000014">
    <property type="protein sequence ID" value="PWJ73116.1"/>
    <property type="molecule type" value="Genomic_DNA"/>
</dbReference>
<evidence type="ECO:0000256" key="10">
    <source>
        <dbReference type="PROSITE-ProRule" id="PRU00169"/>
    </source>
</evidence>
<name>A0AB73T040_9FIRM</name>
<evidence type="ECO:0000256" key="5">
    <source>
        <dbReference type="ARBA" id="ARBA00023012"/>
    </source>
</evidence>
<dbReference type="Pfam" id="PF12833">
    <property type="entry name" value="HTH_18"/>
    <property type="match status" value="1"/>
</dbReference>
<dbReference type="SMART" id="SM00448">
    <property type="entry name" value="REC"/>
    <property type="match status" value="1"/>
</dbReference>
<feature type="modified residue" description="4-aspartylphosphate" evidence="10">
    <location>
        <position position="55"/>
    </location>
</feature>
<keyword evidence="7" id="KW-0238">DNA-binding</keyword>
<evidence type="ECO:0000256" key="7">
    <source>
        <dbReference type="ARBA" id="ARBA00023125"/>
    </source>
</evidence>
<feature type="domain" description="HTH araC/xylS-type" evidence="11">
    <location>
        <begin position="414"/>
        <end position="513"/>
    </location>
</feature>
<protein>
    <recommendedName>
        <fullName evidence="2">Stage 0 sporulation protein A homolog</fullName>
    </recommendedName>
</protein>
<gene>
    <name evidence="13" type="ORF">C7383_11484</name>
</gene>
<dbReference type="GO" id="GO:0003700">
    <property type="term" value="F:DNA-binding transcription factor activity"/>
    <property type="evidence" value="ECO:0007669"/>
    <property type="project" value="InterPro"/>
</dbReference>
<organism evidence="13 14">
    <name type="scientific">Murimonas intestini</name>
    <dbReference type="NCBI Taxonomy" id="1337051"/>
    <lineage>
        <taxon>Bacteria</taxon>
        <taxon>Bacillati</taxon>
        <taxon>Bacillota</taxon>
        <taxon>Clostridia</taxon>
        <taxon>Lachnospirales</taxon>
        <taxon>Lachnospiraceae</taxon>
        <taxon>Murimonas</taxon>
    </lineage>
</organism>
<dbReference type="InterPro" id="IPR018060">
    <property type="entry name" value="HTH_AraC"/>
</dbReference>
<keyword evidence="3" id="KW-0963">Cytoplasm</keyword>
<dbReference type="SUPFAM" id="SSF46689">
    <property type="entry name" value="Homeodomain-like"/>
    <property type="match status" value="1"/>
</dbReference>
<accession>A0AB73T040</accession>
<evidence type="ECO:0000256" key="9">
    <source>
        <dbReference type="ARBA" id="ARBA00024867"/>
    </source>
</evidence>
<evidence type="ECO:0000256" key="2">
    <source>
        <dbReference type="ARBA" id="ARBA00018672"/>
    </source>
</evidence>
<proteinExistence type="predicted"/>
<feature type="domain" description="Response regulatory" evidence="12">
    <location>
        <begin position="3"/>
        <end position="120"/>
    </location>
</feature>
<reference evidence="13 14" key="1">
    <citation type="submission" date="2018-05" db="EMBL/GenBank/DDBJ databases">
        <authorList>
            <person name="Goeker M."/>
            <person name="Huntemann M."/>
            <person name="Clum A."/>
            <person name="Pillay M."/>
            <person name="Palaniappan K."/>
            <person name="Varghese N."/>
            <person name="Mikhailova N."/>
            <person name="Stamatis D."/>
            <person name="Reddy T."/>
            <person name="Daum C."/>
            <person name="Shapiro N."/>
            <person name="Ivanova N."/>
            <person name="Kyrpides N."/>
            <person name="Woyke T."/>
        </authorList>
    </citation>
    <scope>NUCLEOTIDE SEQUENCE [LARGE SCALE GENOMIC DNA]</scope>
    <source>
        <strain evidence="13 14">DSM 26524</strain>
    </source>
</reference>
<dbReference type="InterPro" id="IPR009057">
    <property type="entry name" value="Homeodomain-like_sf"/>
</dbReference>
<dbReference type="GO" id="GO:0005737">
    <property type="term" value="C:cytoplasm"/>
    <property type="evidence" value="ECO:0007669"/>
    <property type="project" value="UniProtKB-SubCell"/>
</dbReference>
<keyword evidence="5" id="KW-0902">Two-component regulatory system</keyword>
<dbReference type="Gene3D" id="3.40.50.2300">
    <property type="match status" value="1"/>
</dbReference>
<sequence length="514" mass="58262">MLKVFLVDDEYYERLSLKNSLPWEEHGLVVSGEANNGQTALEMMMADPPDIAIVDINMPKLNGLELISRLCENQLECRYIILTGYDEFKYAQQAIRLGVSDYILKPINYQNLCSALDELSREIQQEDTLNSHMKSLENENERFILEGYYNDLVNCNFSVQNIDQYDHKLADRLLPGYQSYIAALFEPASILPKEKLRLLLDNIRKSIGREGYICCLDTKSRLFFIFDGNAQNVFPQRVCQVLAAAEKEGVTLSAGIGDICRGPEDLYLSYHEACIALQNCSVLKQRAIQYQNLKSAAAPATMDAKQKNQLKSMITAKDTDNLEVLLTSIYQKMEDEKALWDNIILQTLSLLNLLTESLSAQSSSPISVTGGHGSILDTLNNMKSLDAIRDWIILIYKNSVTSISGNDEYSDVTICVENYILRHYGNPELTITDIANALYLNYSYICYCFKRDKQMTINDFLNKVRIEKAISLFQDHVENVSYVAEKTGFASASYFSKQFKKATGLPPSEYLKTI</sequence>
<dbReference type="SMART" id="SM00342">
    <property type="entry name" value="HTH_ARAC"/>
    <property type="match status" value="1"/>
</dbReference>
<keyword evidence="8" id="KW-0804">Transcription</keyword>
<dbReference type="InterPro" id="IPR020449">
    <property type="entry name" value="Tscrpt_reg_AraC-type_HTH"/>
</dbReference>
<comment type="caution">
    <text evidence="13">The sequence shown here is derived from an EMBL/GenBank/DDBJ whole genome shotgun (WGS) entry which is preliminary data.</text>
</comment>
<dbReference type="InterPro" id="IPR001789">
    <property type="entry name" value="Sig_transdc_resp-reg_receiver"/>
</dbReference>
<dbReference type="Pfam" id="PF00072">
    <property type="entry name" value="Response_reg"/>
    <property type="match status" value="1"/>
</dbReference>
<evidence type="ECO:0000259" key="12">
    <source>
        <dbReference type="PROSITE" id="PS50110"/>
    </source>
</evidence>